<feature type="compositionally biased region" description="Low complexity" evidence="1">
    <location>
        <begin position="186"/>
        <end position="199"/>
    </location>
</feature>
<keyword evidence="2" id="KW-0472">Membrane</keyword>
<dbReference type="RefSeq" id="WP_253660371.1">
    <property type="nucleotide sequence ID" value="NZ_BAAAJQ010000001.1"/>
</dbReference>
<keyword evidence="4" id="KW-1185">Reference proteome</keyword>
<proteinExistence type="predicted"/>
<evidence type="ECO:0000256" key="2">
    <source>
        <dbReference type="SAM" id="Phobius"/>
    </source>
</evidence>
<protein>
    <recommendedName>
        <fullName evidence="5">DUF5666 domain-containing protein</fullName>
    </recommendedName>
</protein>
<feature type="compositionally biased region" description="Basic residues" evidence="1">
    <location>
        <begin position="92"/>
        <end position="104"/>
    </location>
</feature>
<keyword evidence="2" id="KW-0812">Transmembrane</keyword>
<evidence type="ECO:0000256" key="1">
    <source>
        <dbReference type="SAM" id="MobiDB-lite"/>
    </source>
</evidence>
<evidence type="ECO:0000313" key="3">
    <source>
        <dbReference type="EMBL" id="MCP2175390.1"/>
    </source>
</evidence>
<feature type="region of interest" description="Disordered" evidence="1">
    <location>
        <begin position="1"/>
        <end position="39"/>
    </location>
</feature>
<accession>A0ABT1HAV6</accession>
<evidence type="ECO:0008006" key="5">
    <source>
        <dbReference type="Google" id="ProtNLM"/>
    </source>
</evidence>
<feature type="transmembrane region" description="Helical" evidence="2">
    <location>
        <begin position="44"/>
        <end position="66"/>
    </location>
</feature>
<sequence>MGHPNEPQDSDRQPTESFTRPADTAPPPPTGGSRTWFSGSRRTGIIAGVAGLVIGGVVGGSIGWAATGNDDQGRSTTAHSRQVHSADGGQKHQNRGRNGAQRRARGATIGTITAENGPSWTVAARNGTTVTVTVGQNTRFGTVKKPQQQSDFVVGDRIAVVGKNESGTISASRVAKRAANTGGSGAPASPTPSATTQPG</sequence>
<evidence type="ECO:0000313" key="4">
    <source>
        <dbReference type="Proteomes" id="UP001206895"/>
    </source>
</evidence>
<comment type="caution">
    <text evidence="3">The sequence shown here is derived from an EMBL/GenBank/DDBJ whole genome shotgun (WGS) entry which is preliminary data.</text>
</comment>
<organism evidence="3 4">
    <name type="scientific">Williamsia maris</name>
    <dbReference type="NCBI Taxonomy" id="72806"/>
    <lineage>
        <taxon>Bacteria</taxon>
        <taxon>Bacillati</taxon>
        <taxon>Actinomycetota</taxon>
        <taxon>Actinomycetes</taxon>
        <taxon>Mycobacteriales</taxon>
        <taxon>Nocardiaceae</taxon>
        <taxon>Williamsia</taxon>
    </lineage>
</organism>
<name>A0ABT1HAV6_9NOCA</name>
<reference evidence="3 4" key="1">
    <citation type="submission" date="2022-06" db="EMBL/GenBank/DDBJ databases">
        <title>Genomic Encyclopedia of Archaeal and Bacterial Type Strains, Phase II (KMG-II): from individual species to whole genera.</title>
        <authorList>
            <person name="Goeker M."/>
        </authorList>
    </citation>
    <scope>NUCLEOTIDE SEQUENCE [LARGE SCALE GENOMIC DNA]</scope>
    <source>
        <strain evidence="3 4">DSM 44693</strain>
    </source>
</reference>
<feature type="region of interest" description="Disordered" evidence="1">
    <location>
        <begin position="165"/>
        <end position="199"/>
    </location>
</feature>
<feature type="region of interest" description="Disordered" evidence="1">
    <location>
        <begin position="69"/>
        <end position="104"/>
    </location>
</feature>
<dbReference type="Proteomes" id="UP001206895">
    <property type="component" value="Unassembled WGS sequence"/>
</dbReference>
<gene>
    <name evidence="3" type="ORF">LX13_001197</name>
</gene>
<keyword evidence="2" id="KW-1133">Transmembrane helix</keyword>
<dbReference type="EMBL" id="JAMTCJ010000001">
    <property type="protein sequence ID" value="MCP2175390.1"/>
    <property type="molecule type" value="Genomic_DNA"/>
</dbReference>